<dbReference type="RefSeq" id="WP_349300534.1">
    <property type="nucleotide sequence ID" value="NZ_JBEDNQ010000010.1"/>
</dbReference>
<protein>
    <submittedName>
        <fullName evidence="3">Transporter substrate-binding domain-containing protein</fullName>
    </submittedName>
</protein>
<accession>A0ABV1KG77</accession>
<evidence type="ECO:0000313" key="3">
    <source>
        <dbReference type="EMBL" id="MEQ3553467.1"/>
    </source>
</evidence>
<keyword evidence="4" id="KW-1185">Reference proteome</keyword>
<dbReference type="SUPFAM" id="SSF53850">
    <property type="entry name" value="Periplasmic binding protein-like II"/>
    <property type="match status" value="1"/>
</dbReference>
<dbReference type="Pfam" id="PF00497">
    <property type="entry name" value="SBP_bac_3"/>
    <property type="match status" value="1"/>
</dbReference>
<evidence type="ECO:0000313" key="4">
    <source>
        <dbReference type="Proteomes" id="UP001494902"/>
    </source>
</evidence>
<dbReference type="Gene3D" id="3.40.190.10">
    <property type="entry name" value="Periplasmic binding protein-like II"/>
    <property type="match status" value="2"/>
</dbReference>
<comment type="caution">
    <text evidence="3">The sequence shown here is derived from an EMBL/GenBank/DDBJ whole genome shotgun (WGS) entry which is preliminary data.</text>
</comment>
<dbReference type="PANTHER" id="PTHR35936">
    <property type="entry name" value="MEMBRANE-BOUND LYTIC MUREIN TRANSGLYCOSYLASE F"/>
    <property type="match status" value="1"/>
</dbReference>
<dbReference type="Proteomes" id="UP001494902">
    <property type="component" value="Unassembled WGS sequence"/>
</dbReference>
<gene>
    <name evidence="3" type="ORF">WIS52_23600</name>
</gene>
<evidence type="ECO:0000256" key="1">
    <source>
        <dbReference type="ARBA" id="ARBA00022729"/>
    </source>
</evidence>
<dbReference type="InterPro" id="IPR001638">
    <property type="entry name" value="Solute-binding_3/MltF_N"/>
</dbReference>
<dbReference type="EMBL" id="JBEDNQ010000010">
    <property type="protein sequence ID" value="MEQ3553467.1"/>
    <property type="molecule type" value="Genomic_DNA"/>
</dbReference>
<keyword evidence="1" id="KW-0732">Signal</keyword>
<organism evidence="3 4">
    <name type="scientific">Pseudonocardia nematodicida</name>
    <dbReference type="NCBI Taxonomy" id="1206997"/>
    <lineage>
        <taxon>Bacteria</taxon>
        <taxon>Bacillati</taxon>
        <taxon>Actinomycetota</taxon>
        <taxon>Actinomycetes</taxon>
        <taxon>Pseudonocardiales</taxon>
        <taxon>Pseudonocardiaceae</taxon>
        <taxon>Pseudonocardia</taxon>
    </lineage>
</organism>
<reference evidence="3 4" key="1">
    <citation type="submission" date="2024-03" db="EMBL/GenBank/DDBJ databases">
        <title>Draft genome sequence of Pseudonocardia nematodicida JCM 31783.</title>
        <authorList>
            <person name="Butdee W."/>
            <person name="Duangmal K."/>
        </authorList>
    </citation>
    <scope>NUCLEOTIDE SEQUENCE [LARGE SCALE GENOMIC DNA]</scope>
    <source>
        <strain evidence="3 4">JCM 31783</strain>
    </source>
</reference>
<proteinExistence type="predicted"/>
<evidence type="ECO:0000259" key="2">
    <source>
        <dbReference type="SMART" id="SM00062"/>
    </source>
</evidence>
<dbReference type="PANTHER" id="PTHR35936:SF17">
    <property type="entry name" value="ARGININE-BINDING EXTRACELLULAR PROTEIN ARTP"/>
    <property type="match status" value="1"/>
</dbReference>
<dbReference type="SMART" id="SM00062">
    <property type="entry name" value="PBPb"/>
    <property type="match status" value="1"/>
</dbReference>
<name>A0ABV1KG77_9PSEU</name>
<sequence length="296" mass="30449">MSIALTTTVLAVALGACGGGADTAEPAAPALAADPSVVALLPAPVKERGTLRVAVPDTGAPLGYQENGELRGMDPALGEAVAQVMGLRYEPEMVPFASAIPGLQADRYDIAYGQFYVTAERVQVVDFVTDWRDFSSFIVPSGSQFQPQSLADACGRSIGAMDGSVELQFLNDAQADCTSAGRPQIAISAFPSISAGVLALGSDRVEGVLTGRGAAENAVAQGQPFDIVGEIGGGPTATAVARTADSDQMLAAVQKAYEVLIADGAYRQILDANNTAYGAIDDPTVYTRGASLPTYQ</sequence>
<feature type="domain" description="Solute-binding protein family 3/N-terminal" evidence="2">
    <location>
        <begin position="50"/>
        <end position="273"/>
    </location>
</feature>